<protein>
    <submittedName>
        <fullName evidence="1">Uncharacterized protein</fullName>
    </submittedName>
</protein>
<name>A0A9P6EFL6_9AGAR</name>
<keyword evidence="2" id="KW-1185">Reference proteome</keyword>
<dbReference type="EMBL" id="MU157855">
    <property type="protein sequence ID" value="KAF9528187.1"/>
    <property type="molecule type" value="Genomic_DNA"/>
</dbReference>
<dbReference type="AlphaFoldDB" id="A0A9P6EFL6"/>
<proteinExistence type="predicted"/>
<sequence length="113" mass="12814">MDHRAVENLFCKETHENSRYLRGFLIRSRCSLASLNISFLQVTDDELFSALCLPPHIDHLTIRGNVARWPFEHFGQTAHSTETEKRCFCHAYVLSLLLQETSSKCSAGVSSGK</sequence>
<comment type="caution">
    <text evidence="1">The sequence shown here is derived from an EMBL/GenBank/DDBJ whole genome shotgun (WGS) entry which is preliminary data.</text>
</comment>
<gene>
    <name evidence="1" type="ORF">CPB83DRAFT_855045</name>
</gene>
<reference evidence="1" key="1">
    <citation type="submission" date="2020-11" db="EMBL/GenBank/DDBJ databases">
        <authorList>
            <consortium name="DOE Joint Genome Institute"/>
            <person name="Ahrendt S."/>
            <person name="Riley R."/>
            <person name="Andreopoulos W."/>
            <person name="Labutti K."/>
            <person name="Pangilinan J."/>
            <person name="Ruiz-Duenas F.J."/>
            <person name="Barrasa J.M."/>
            <person name="Sanchez-Garcia M."/>
            <person name="Camarero S."/>
            <person name="Miyauchi S."/>
            <person name="Serrano A."/>
            <person name="Linde D."/>
            <person name="Babiker R."/>
            <person name="Drula E."/>
            <person name="Ayuso-Fernandez I."/>
            <person name="Pacheco R."/>
            <person name="Padilla G."/>
            <person name="Ferreira P."/>
            <person name="Barriuso J."/>
            <person name="Kellner H."/>
            <person name="Castanera R."/>
            <person name="Alfaro M."/>
            <person name="Ramirez L."/>
            <person name="Pisabarro A.G."/>
            <person name="Kuo A."/>
            <person name="Tritt A."/>
            <person name="Lipzen A."/>
            <person name="He G."/>
            <person name="Yan M."/>
            <person name="Ng V."/>
            <person name="Cullen D."/>
            <person name="Martin F."/>
            <person name="Rosso M.-N."/>
            <person name="Henrissat B."/>
            <person name="Hibbett D."/>
            <person name="Martinez A.T."/>
            <person name="Grigoriev I.V."/>
        </authorList>
    </citation>
    <scope>NUCLEOTIDE SEQUENCE</scope>
    <source>
        <strain evidence="1">CBS 506.95</strain>
    </source>
</reference>
<evidence type="ECO:0000313" key="2">
    <source>
        <dbReference type="Proteomes" id="UP000807306"/>
    </source>
</evidence>
<evidence type="ECO:0000313" key="1">
    <source>
        <dbReference type="EMBL" id="KAF9528187.1"/>
    </source>
</evidence>
<organism evidence="1 2">
    <name type="scientific">Crepidotus variabilis</name>
    <dbReference type="NCBI Taxonomy" id="179855"/>
    <lineage>
        <taxon>Eukaryota</taxon>
        <taxon>Fungi</taxon>
        <taxon>Dikarya</taxon>
        <taxon>Basidiomycota</taxon>
        <taxon>Agaricomycotina</taxon>
        <taxon>Agaricomycetes</taxon>
        <taxon>Agaricomycetidae</taxon>
        <taxon>Agaricales</taxon>
        <taxon>Agaricineae</taxon>
        <taxon>Crepidotaceae</taxon>
        <taxon>Crepidotus</taxon>
    </lineage>
</organism>
<dbReference type="Proteomes" id="UP000807306">
    <property type="component" value="Unassembled WGS sequence"/>
</dbReference>
<accession>A0A9P6EFL6</accession>